<dbReference type="GO" id="GO:0016052">
    <property type="term" value="P:carbohydrate catabolic process"/>
    <property type="evidence" value="ECO:0007669"/>
    <property type="project" value="TreeGrafter"/>
</dbReference>
<proteinExistence type="inferred from homology"/>
<dbReference type="Gene3D" id="3.20.20.80">
    <property type="entry name" value="Glycosidases"/>
    <property type="match status" value="1"/>
</dbReference>
<keyword evidence="6" id="KW-1185">Reference proteome</keyword>
<sequence>MFRTCLYAGVFMKRIIKIIAVLVAMAILIAGFGKLLWSQKVATFIASYYELQGVDVSHFQGDIDWEVLKDQGISFAYIKATEGSGHVDTRLDANYQGARESGILYGFYHFLSLESAPETQMENFMAAVGEYEMDLVPAIDVEWYGNMRDNPPDKENVLDTLTKMVSLMEDEFGQKPVIYTTQSFYNKYLKGADLGAYMWIRNVYFYPVQDFVIWQYTDRAVMDGYTGQEKYIDRDVIKLEDLEKIRLKE</sequence>
<dbReference type="PANTHER" id="PTHR34135">
    <property type="entry name" value="LYSOZYME"/>
    <property type="match status" value="1"/>
</dbReference>
<reference evidence="5 6" key="1">
    <citation type="submission" date="2017-09" db="EMBL/GenBank/DDBJ databases">
        <title>High-quality draft genome sequence of Butyrivibrio fibrisolvens INBov1, isolated from cow rumen.</title>
        <authorList>
            <person name="Rodriguez Hernaez J."/>
            <person name="Rivarola M."/>
            <person name="Paniego N."/>
            <person name="Cravero S."/>
            <person name="Ceron Cucchi M."/>
            <person name="Martinez M.C."/>
        </authorList>
    </citation>
    <scope>NUCLEOTIDE SEQUENCE [LARGE SCALE GENOMIC DNA]</scope>
    <source>
        <strain evidence="5 6">INBov1</strain>
    </source>
</reference>
<evidence type="ECO:0000256" key="2">
    <source>
        <dbReference type="ARBA" id="ARBA00022801"/>
    </source>
</evidence>
<dbReference type="GO" id="GO:0003796">
    <property type="term" value="F:lysozyme activity"/>
    <property type="evidence" value="ECO:0007669"/>
    <property type="project" value="InterPro"/>
</dbReference>
<evidence type="ECO:0000256" key="1">
    <source>
        <dbReference type="ARBA" id="ARBA00010646"/>
    </source>
</evidence>
<dbReference type="AlphaFoldDB" id="A0A317G633"/>
<gene>
    <name evidence="5" type="ORF">CPT75_16245</name>
</gene>
<evidence type="ECO:0000256" key="3">
    <source>
        <dbReference type="ARBA" id="ARBA00023295"/>
    </source>
</evidence>
<comment type="caution">
    <text evidence="5">The sequence shown here is derived from an EMBL/GenBank/DDBJ whole genome shotgun (WGS) entry which is preliminary data.</text>
</comment>
<dbReference type="GO" id="GO:0009253">
    <property type="term" value="P:peptidoglycan catabolic process"/>
    <property type="evidence" value="ECO:0007669"/>
    <property type="project" value="InterPro"/>
</dbReference>
<dbReference type="GO" id="GO:0016998">
    <property type="term" value="P:cell wall macromolecule catabolic process"/>
    <property type="evidence" value="ECO:0007669"/>
    <property type="project" value="InterPro"/>
</dbReference>
<organism evidence="5 6">
    <name type="scientific">Butyrivibrio fibrisolvens</name>
    <dbReference type="NCBI Taxonomy" id="831"/>
    <lineage>
        <taxon>Bacteria</taxon>
        <taxon>Bacillati</taxon>
        <taxon>Bacillota</taxon>
        <taxon>Clostridia</taxon>
        <taxon>Lachnospirales</taxon>
        <taxon>Lachnospiraceae</taxon>
        <taxon>Butyrivibrio</taxon>
    </lineage>
</organism>
<dbReference type="InterPro" id="IPR002053">
    <property type="entry name" value="Glyco_hydro_25"/>
</dbReference>
<dbReference type="InterPro" id="IPR017853">
    <property type="entry name" value="GH"/>
</dbReference>
<keyword evidence="3" id="KW-0326">Glycosidase</keyword>
<dbReference type="PROSITE" id="PS51904">
    <property type="entry name" value="GLYCOSYL_HYDROL_F25_2"/>
    <property type="match status" value="1"/>
</dbReference>
<protein>
    <submittedName>
        <fullName evidence="5">Glycosyl hydrolase family 25</fullName>
    </submittedName>
</protein>
<dbReference type="EMBL" id="NXNG01000001">
    <property type="protein sequence ID" value="PWT28551.1"/>
    <property type="molecule type" value="Genomic_DNA"/>
</dbReference>
<dbReference type="InterPro" id="IPR018077">
    <property type="entry name" value="Glyco_hydro_fam25_subgr"/>
</dbReference>
<keyword evidence="4" id="KW-0812">Transmembrane</keyword>
<feature type="transmembrane region" description="Helical" evidence="4">
    <location>
        <begin position="15"/>
        <end position="37"/>
    </location>
</feature>
<dbReference type="PANTHER" id="PTHR34135:SF2">
    <property type="entry name" value="LYSOZYME"/>
    <property type="match status" value="1"/>
</dbReference>
<keyword evidence="2 5" id="KW-0378">Hydrolase</keyword>
<comment type="similarity">
    <text evidence="1">Belongs to the glycosyl hydrolase 25 family.</text>
</comment>
<keyword evidence="4" id="KW-0472">Membrane</keyword>
<dbReference type="Pfam" id="PF01183">
    <property type="entry name" value="Glyco_hydro_25"/>
    <property type="match status" value="1"/>
</dbReference>
<dbReference type="Proteomes" id="UP000245488">
    <property type="component" value="Chromosome"/>
</dbReference>
<accession>A0A317G633</accession>
<evidence type="ECO:0000313" key="6">
    <source>
        <dbReference type="Proteomes" id="UP000245488"/>
    </source>
</evidence>
<evidence type="ECO:0000313" key="5">
    <source>
        <dbReference type="EMBL" id="PWT28551.1"/>
    </source>
</evidence>
<dbReference type="SUPFAM" id="SSF51445">
    <property type="entry name" value="(Trans)glycosidases"/>
    <property type="match status" value="1"/>
</dbReference>
<evidence type="ECO:0000256" key="4">
    <source>
        <dbReference type="SAM" id="Phobius"/>
    </source>
</evidence>
<keyword evidence="4" id="KW-1133">Transmembrane helix</keyword>
<name>A0A317G633_BUTFI</name>
<dbReference type="SMART" id="SM00641">
    <property type="entry name" value="Glyco_25"/>
    <property type="match status" value="1"/>
</dbReference>